<evidence type="ECO:0000313" key="2">
    <source>
        <dbReference type="Proteomes" id="UP000223828"/>
    </source>
</evidence>
<reference evidence="2" key="1">
    <citation type="submission" date="2017-10" db="EMBL/GenBank/DDBJ databases">
        <title>Staphylococcus edaphicus sp. nov., isolated in Antarctica, harbouring mecC gene and genomic islands essential in adaptation to extreme environment.</title>
        <authorList>
            <person name="Pantucek R."/>
            <person name="Sedlacek I."/>
            <person name="Indrakova A."/>
            <person name="Vrbovska V."/>
            <person name="Maslanova I."/>
            <person name="Kovarovic V."/>
            <person name="Svec P."/>
            <person name="Kralova S."/>
            <person name="Kristofova L."/>
            <person name="Keklakova J."/>
            <person name="Petras P."/>
            <person name="Doskar J."/>
        </authorList>
    </citation>
    <scope>NUCLEOTIDE SEQUENCE [LARGE SCALE GENOMIC DNA]</scope>
    <source>
        <strain evidence="2">CCM 5085</strain>
    </source>
</reference>
<name>A0A2C6WJC3_9STAP</name>
<comment type="caution">
    <text evidence="1">The sequence shown here is derived from an EMBL/GenBank/DDBJ whole genome shotgun (WGS) entry which is preliminary data.</text>
</comment>
<accession>A0A2C6WJC3</accession>
<evidence type="ECO:0000313" key="1">
    <source>
        <dbReference type="EMBL" id="PHK48489.1"/>
    </source>
</evidence>
<dbReference type="EMBL" id="MRZN01000035">
    <property type="protein sequence ID" value="PHK48489.1"/>
    <property type="molecule type" value="Genomic_DNA"/>
</dbReference>
<dbReference type="AlphaFoldDB" id="A0A2C6WJC3"/>
<gene>
    <name evidence="1" type="ORF">BTJ66_13320</name>
</gene>
<proteinExistence type="predicted"/>
<feature type="non-terminal residue" evidence="1">
    <location>
        <position position="576"/>
    </location>
</feature>
<protein>
    <submittedName>
        <fullName evidence="1">Uncharacterized protein</fullName>
    </submittedName>
</protein>
<dbReference type="Proteomes" id="UP000223828">
    <property type="component" value="Unassembled WGS sequence"/>
</dbReference>
<organism evidence="1 2">
    <name type="scientific">Staphylococcus edaphicus</name>
    <dbReference type="NCBI Taxonomy" id="1955013"/>
    <lineage>
        <taxon>Bacteria</taxon>
        <taxon>Bacillati</taxon>
        <taxon>Bacillota</taxon>
        <taxon>Bacilli</taxon>
        <taxon>Bacillales</taxon>
        <taxon>Staphylococcaceae</taxon>
        <taxon>Staphylococcus</taxon>
    </lineage>
</organism>
<sequence length="576" mass="65636">MNDNNQNTELLKQNNEYVKNYQQKIDDANSLTEQEFYSKYQVRKKLYEGKTVIAYGGNSQAGGSAKYQGVQQTDKHAVATNPAMLPLSSWDAFKRPYYKNVISYHSTYDMLSWLQDPFAKDIPANRVNLSNGVPTLEGLTASHLGYKRKFNEKDNTYTNLSVHQIKSVKDTEIKNGKTVPKTIDISLEMDDRIPINVWTGEAIATSGSGGVIKLDTDKLANLHQLVTGETSKMLTDCVIFLNESFNISEIENTNFGERKNNLKQDFKDKVFLDTLEELSRDVKSKANTLEHSIDTVQRVLAPIIGLVPTLGLNILSSNIKTLDKDLVRGIEAIHDTFDDILTELFKNLDHDFQDGVSEEMMKHLKIVSQNITQIKKQNDIYGQQIGDIQSIMSQQDATVMDGNLQINYSGTNMVTGQIESSNYLTRKMTVLQDHIDDAIKKLAEYVQELYNDYFKPVVDMMNEVVTKISSTKLIIQSILTILNTKAIKLALKASSITANMIIDALEDLTNQMNESKNVETRRIKRKTRTEIKKCRKRIGEYSERKNKYRYQQSILKDRNSYSKTDHDATFMRMKDD</sequence>